<gene>
    <name evidence="3" type="ORF">OCK74_08125</name>
</gene>
<proteinExistence type="predicted"/>
<reference evidence="3" key="1">
    <citation type="submission" date="2022-09" db="EMBL/GenBank/DDBJ databases">
        <authorList>
            <person name="Yuan C."/>
            <person name="Ke Z."/>
        </authorList>
    </citation>
    <scope>NUCLEOTIDE SEQUENCE</scope>
    <source>
        <strain evidence="3">LB-8</strain>
    </source>
</reference>
<organism evidence="3 4">
    <name type="scientific">Paraflavisolibacter caeni</name>
    <dbReference type="NCBI Taxonomy" id="2982496"/>
    <lineage>
        <taxon>Bacteria</taxon>
        <taxon>Pseudomonadati</taxon>
        <taxon>Bacteroidota</taxon>
        <taxon>Chitinophagia</taxon>
        <taxon>Chitinophagales</taxon>
        <taxon>Chitinophagaceae</taxon>
        <taxon>Paraflavisolibacter</taxon>
    </lineage>
</organism>
<evidence type="ECO:0000256" key="1">
    <source>
        <dbReference type="SAM" id="Phobius"/>
    </source>
</evidence>
<dbReference type="InterPro" id="IPR025645">
    <property type="entry name" value="DUF4349"/>
</dbReference>
<name>A0A9X2XWL2_9BACT</name>
<dbReference type="Pfam" id="PF14257">
    <property type="entry name" value="DUF4349"/>
    <property type="match status" value="1"/>
</dbReference>
<comment type="caution">
    <text evidence="3">The sequence shown here is derived from an EMBL/GenBank/DDBJ whole genome shotgun (WGS) entry which is preliminary data.</text>
</comment>
<evidence type="ECO:0000313" key="4">
    <source>
        <dbReference type="Proteomes" id="UP001155483"/>
    </source>
</evidence>
<dbReference type="Proteomes" id="UP001155483">
    <property type="component" value="Unassembled WGS sequence"/>
</dbReference>
<protein>
    <submittedName>
        <fullName evidence="3">DUF4349 domain-containing protein</fullName>
    </submittedName>
</protein>
<reference evidence="3" key="2">
    <citation type="submission" date="2023-04" db="EMBL/GenBank/DDBJ databases">
        <title>Paracnuella aquatica gen. nov., sp. nov., a member of the family Chitinophagaceae isolated from a hot spring.</title>
        <authorList>
            <person name="Wang C."/>
        </authorList>
    </citation>
    <scope>NUCLEOTIDE SEQUENCE</scope>
    <source>
        <strain evidence="3">LB-8</strain>
    </source>
</reference>
<dbReference type="PROSITE" id="PS51257">
    <property type="entry name" value="PROKAR_LIPOPROTEIN"/>
    <property type="match status" value="1"/>
</dbReference>
<accession>A0A9X2XWL2</accession>
<keyword evidence="1" id="KW-0472">Membrane</keyword>
<evidence type="ECO:0000313" key="3">
    <source>
        <dbReference type="EMBL" id="MCU7549078.1"/>
    </source>
</evidence>
<keyword evidence="1" id="KW-0812">Transmembrane</keyword>
<dbReference type="RefSeq" id="WP_279296520.1">
    <property type="nucleotide sequence ID" value="NZ_JAOTIF010000004.1"/>
</dbReference>
<evidence type="ECO:0000259" key="2">
    <source>
        <dbReference type="Pfam" id="PF14257"/>
    </source>
</evidence>
<keyword evidence="4" id="KW-1185">Reference proteome</keyword>
<keyword evidence="1" id="KW-1133">Transmembrane helix</keyword>
<sequence>MKPTLSLFTLFFLVLIFGCQNSSKENDVLTSLSDTTSITGLTGDSVKLVKTASINFKVKDVEQGTRAISRLVQKLGGMIFNQSFESVEGERKELKISTDSLLVISTVAPQADITARIPSENLEAFMYSVADLGYFTGSSQLNIDDRSLSYLENALKEKARTAVLSQTAIQKNKPSENIKTIALKDEAIEQQIQNRAIDADVKYSPVNLHLFQNSLVRKEVIANYIIADYQLSFGKRFSNAISDGWQYFQAFVLIMANLWMFILTAIVIYISFRYWKHKGKLSDVTVKP</sequence>
<feature type="domain" description="DUF4349" evidence="2">
    <location>
        <begin position="47"/>
        <end position="270"/>
    </location>
</feature>
<dbReference type="AlphaFoldDB" id="A0A9X2XWL2"/>
<feature type="transmembrane region" description="Helical" evidence="1">
    <location>
        <begin position="247"/>
        <end position="272"/>
    </location>
</feature>
<dbReference type="EMBL" id="JAOTIF010000004">
    <property type="protein sequence ID" value="MCU7549078.1"/>
    <property type="molecule type" value="Genomic_DNA"/>
</dbReference>